<evidence type="ECO:0000256" key="3">
    <source>
        <dbReference type="ARBA" id="ARBA00012663"/>
    </source>
</evidence>
<dbReference type="OrthoDB" id="9786661at2"/>
<dbReference type="EMBL" id="LNXV01000008">
    <property type="protein sequence ID" value="KTC84918.1"/>
    <property type="molecule type" value="Genomic_DNA"/>
</dbReference>
<evidence type="ECO:0000259" key="7">
    <source>
        <dbReference type="Pfam" id="PF00933"/>
    </source>
</evidence>
<organism evidence="8 9">
    <name type="scientific">Legionella brunensis</name>
    <dbReference type="NCBI Taxonomy" id="29422"/>
    <lineage>
        <taxon>Bacteria</taxon>
        <taxon>Pseudomonadati</taxon>
        <taxon>Pseudomonadota</taxon>
        <taxon>Gammaproteobacteria</taxon>
        <taxon>Legionellales</taxon>
        <taxon>Legionellaceae</taxon>
        <taxon>Legionella</taxon>
    </lineage>
</organism>
<dbReference type="SUPFAM" id="SSF51445">
    <property type="entry name" value="(Trans)glycosidases"/>
    <property type="match status" value="1"/>
</dbReference>
<dbReference type="EC" id="3.2.1.52" evidence="3"/>
<evidence type="ECO:0000313" key="8">
    <source>
        <dbReference type="EMBL" id="KTC84918.1"/>
    </source>
</evidence>
<evidence type="ECO:0000256" key="5">
    <source>
        <dbReference type="ARBA" id="ARBA00023295"/>
    </source>
</evidence>
<feature type="chain" id="PRO_5006912173" description="beta-N-acetylhexosaminidase" evidence="6">
    <location>
        <begin position="21"/>
        <end position="380"/>
    </location>
</feature>
<dbReference type="AlphaFoldDB" id="A0A0W0SNG2"/>
<comment type="catalytic activity">
    <reaction evidence="1">
        <text>Hydrolysis of terminal non-reducing N-acetyl-D-hexosamine residues in N-acetyl-beta-D-hexosaminides.</text>
        <dbReference type="EC" id="3.2.1.52"/>
    </reaction>
</comment>
<gene>
    <name evidence="8" type="ORF">Lbru_1133</name>
</gene>
<feature type="domain" description="Glycoside hydrolase family 3 N-terminal" evidence="7">
    <location>
        <begin position="25"/>
        <end position="369"/>
    </location>
</feature>
<dbReference type="PANTHER" id="PTHR30480:SF13">
    <property type="entry name" value="BETA-HEXOSAMINIDASE"/>
    <property type="match status" value="1"/>
</dbReference>
<dbReference type="PANTHER" id="PTHR30480">
    <property type="entry name" value="BETA-HEXOSAMINIDASE-RELATED"/>
    <property type="match status" value="1"/>
</dbReference>
<keyword evidence="4" id="KW-0378">Hydrolase</keyword>
<dbReference type="Proteomes" id="UP000054742">
    <property type="component" value="Unassembled WGS sequence"/>
</dbReference>
<dbReference type="GO" id="GO:0004563">
    <property type="term" value="F:beta-N-acetylhexosaminidase activity"/>
    <property type="evidence" value="ECO:0007669"/>
    <property type="project" value="UniProtKB-EC"/>
</dbReference>
<accession>A0A0W0SNG2</accession>
<evidence type="ECO:0000256" key="6">
    <source>
        <dbReference type="SAM" id="SignalP"/>
    </source>
</evidence>
<dbReference type="InterPro" id="IPR050226">
    <property type="entry name" value="NagZ_Beta-hexosaminidase"/>
</dbReference>
<evidence type="ECO:0000256" key="4">
    <source>
        <dbReference type="ARBA" id="ARBA00022801"/>
    </source>
</evidence>
<protein>
    <recommendedName>
        <fullName evidence="3">beta-N-acetylhexosaminidase</fullName>
        <ecNumber evidence="3">3.2.1.52</ecNumber>
    </recommendedName>
</protein>
<evidence type="ECO:0000256" key="1">
    <source>
        <dbReference type="ARBA" id="ARBA00001231"/>
    </source>
</evidence>
<comment type="caution">
    <text evidence="8">The sequence shown here is derived from an EMBL/GenBank/DDBJ whole genome shotgun (WGS) entry which is preliminary data.</text>
</comment>
<evidence type="ECO:0000313" key="9">
    <source>
        <dbReference type="Proteomes" id="UP000054742"/>
    </source>
</evidence>
<dbReference type="InterPro" id="IPR036962">
    <property type="entry name" value="Glyco_hydro_3_N_sf"/>
</dbReference>
<dbReference type="GO" id="GO:0005975">
    <property type="term" value="P:carbohydrate metabolic process"/>
    <property type="evidence" value="ECO:0007669"/>
    <property type="project" value="InterPro"/>
</dbReference>
<dbReference type="PATRIC" id="fig|29422.6.peg.1190"/>
<dbReference type="Pfam" id="PF00933">
    <property type="entry name" value="Glyco_hydro_3"/>
    <property type="match status" value="1"/>
</dbReference>
<comment type="similarity">
    <text evidence="2">Belongs to the glycosyl hydrolase 3 family.</text>
</comment>
<dbReference type="InterPro" id="IPR017853">
    <property type="entry name" value="GH"/>
</dbReference>
<keyword evidence="6" id="KW-0732">Signal</keyword>
<sequence length="380" mass="41945">MKYLKILFVALLCNVGIASAEELSLRDKIGQMLIIGFDGKEINETSPIVQAIDKNNIGGVILFDYNYRTQTFDKNIANPQQLKQLNEQLQLANKVANQKHQRPQLPLLISIDYEGGAVNRLKEDYGFPKTVSAADVGKMAPEAANQVAGEMARTLEDVGLNLDFAPDVDVNVNPDNPIIGMLGRSFSDQPSNVALYGGIFSQNFLQHGIQCAYKHFPGHGSSNADSHLGFVDVTDSWQEFELEPYRLLLNSETPCGMIMTAHIVNGKLDATGLPATLSHKILTEILREQLQFKGVIVTDDMQMKAISENFGLEQAVTLALNAGADMLLFGNQLAEKPQDPKEIIDIIEAKVRSGEISESRIDDAYQHILIFKKLKSSERS</sequence>
<dbReference type="RefSeq" id="WP_058441381.1">
    <property type="nucleotide sequence ID" value="NZ_CAAAHU010000006.1"/>
</dbReference>
<name>A0A0W0SNG2_9GAMM</name>
<reference evidence="8 9" key="1">
    <citation type="submission" date="2015-11" db="EMBL/GenBank/DDBJ databases">
        <title>Genomic analysis of 38 Legionella species identifies large and diverse effector repertoires.</title>
        <authorList>
            <person name="Burstein D."/>
            <person name="Amaro F."/>
            <person name="Zusman T."/>
            <person name="Lifshitz Z."/>
            <person name="Cohen O."/>
            <person name="Gilbert J.A."/>
            <person name="Pupko T."/>
            <person name="Shuman H.A."/>
            <person name="Segal G."/>
        </authorList>
    </citation>
    <scope>NUCLEOTIDE SEQUENCE [LARGE SCALE GENOMIC DNA]</scope>
    <source>
        <strain evidence="8 9">ATCC 43878</strain>
    </source>
</reference>
<keyword evidence="9" id="KW-1185">Reference proteome</keyword>
<dbReference type="Gene3D" id="3.20.20.300">
    <property type="entry name" value="Glycoside hydrolase, family 3, N-terminal domain"/>
    <property type="match status" value="1"/>
</dbReference>
<dbReference type="STRING" id="29422.Lbru_1133"/>
<feature type="signal peptide" evidence="6">
    <location>
        <begin position="1"/>
        <end position="20"/>
    </location>
</feature>
<dbReference type="InterPro" id="IPR001764">
    <property type="entry name" value="Glyco_hydro_3_N"/>
</dbReference>
<proteinExistence type="inferred from homology"/>
<dbReference type="GO" id="GO:0009254">
    <property type="term" value="P:peptidoglycan turnover"/>
    <property type="evidence" value="ECO:0007669"/>
    <property type="project" value="TreeGrafter"/>
</dbReference>
<keyword evidence="5" id="KW-0326">Glycosidase</keyword>
<evidence type="ECO:0000256" key="2">
    <source>
        <dbReference type="ARBA" id="ARBA00005336"/>
    </source>
</evidence>